<proteinExistence type="predicted"/>
<name>A0A8J5H7L2_ZINOF</name>
<organism evidence="1 2">
    <name type="scientific">Zingiber officinale</name>
    <name type="common">Ginger</name>
    <name type="synonym">Amomum zingiber</name>
    <dbReference type="NCBI Taxonomy" id="94328"/>
    <lineage>
        <taxon>Eukaryota</taxon>
        <taxon>Viridiplantae</taxon>
        <taxon>Streptophyta</taxon>
        <taxon>Embryophyta</taxon>
        <taxon>Tracheophyta</taxon>
        <taxon>Spermatophyta</taxon>
        <taxon>Magnoliopsida</taxon>
        <taxon>Liliopsida</taxon>
        <taxon>Zingiberales</taxon>
        <taxon>Zingiberaceae</taxon>
        <taxon>Zingiber</taxon>
    </lineage>
</organism>
<evidence type="ECO:0000313" key="1">
    <source>
        <dbReference type="EMBL" id="KAG6518399.1"/>
    </source>
</evidence>
<comment type="caution">
    <text evidence="1">The sequence shown here is derived from an EMBL/GenBank/DDBJ whole genome shotgun (WGS) entry which is preliminary data.</text>
</comment>
<accession>A0A8J5H7L2</accession>
<dbReference type="Proteomes" id="UP000734854">
    <property type="component" value="Unassembled WGS sequence"/>
</dbReference>
<evidence type="ECO:0000313" key="2">
    <source>
        <dbReference type="Proteomes" id="UP000734854"/>
    </source>
</evidence>
<keyword evidence="2" id="KW-1185">Reference proteome</keyword>
<protein>
    <submittedName>
        <fullName evidence="1">Uncharacterized protein</fullName>
    </submittedName>
</protein>
<dbReference type="EMBL" id="JACMSC010000006">
    <property type="protein sequence ID" value="KAG6518399.1"/>
    <property type="molecule type" value="Genomic_DNA"/>
</dbReference>
<reference evidence="1 2" key="1">
    <citation type="submission" date="2020-08" db="EMBL/GenBank/DDBJ databases">
        <title>Plant Genome Project.</title>
        <authorList>
            <person name="Zhang R.-G."/>
        </authorList>
    </citation>
    <scope>NUCLEOTIDE SEQUENCE [LARGE SCALE GENOMIC DNA]</scope>
    <source>
        <tissue evidence="1">Rhizome</tissue>
    </source>
</reference>
<gene>
    <name evidence="1" type="ORF">ZIOFF_021874</name>
</gene>
<dbReference type="AlphaFoldDB" id="A0A8J5H7L2"/>
<sequence>MSEELCLDENVDAACKDGEADCEPPIYPDNTLEIGDPAIASSSQCLLSVPIYQFACWSIEMVWTKLDKATNTGSKFLYQM</sequence>